<gene>
    <name evidence="1" type="ORF">D1006_39900</name>
</gene>
<dbReference type="Proteomes" id="UP000289650">
    <property type="component" value="Unassembled WGS sequence"/>
</dbReference>
<dbReference type="AlphaFoldDB" id="A0A4Q2A7A9"/>
<reference evidence="1 2" key="1">
    <citation type="submission" date="2018-08" db="EMBL/GenBank/DDBJ databases">
        <title>Mountain-cultivated ginseng endophyte, Burkholderia stabilis and its activity against ginseng root rot disease.</title>
        <authorList>
            <person name="Tapan Kumar M."/>
            <person name="Bae H."/>
            <person name="Shanmugam G."/>
            <person name="Jeon J."/>
        </authorList>
    </citation>
    <scope>NUCLEOTIDE SEQUENCE [LARGE SCALE GENOMIC DNA]</scope>
    <source>
        <strain evidence="1 2">EB159</strain>
    </source>
</reference>
<organism evidence="1 2">
    <name type="scientific">Burkholderia stabilis</name>
    <dbReference type="NCBI Taxonomy" id="95485"/>
    <lineage>
        <taxon>Bacteria</taxon>
        <taxon>Pseudomonadati</taxon>
        <taxon>Pseudomonadota</taxon>
        <taxon>Betaproteobacteria</taxon>
        <taxon>Burkholderiales</taxon>
        <taxon>Burkholderiaceae</taxon>
        <taxon>Burkholderia</taxon>
        <taxon>Burkholderia cepacia complex</taxon>
    </lineage>
</organism>
<evidence type="ECO:0000313" key="2">
    <source>
        <dbReference type="Proteomes" id="UP000289650"/>
    </source>
</evidence>
<comment type="caution">
    <text evidence="1">The sequence shown here is derived from an EMBL/GenBank/DDBJ whole genome shotgun (WGS) entry which is preliminary data.</text>
</comment>
<sequence>MTTDKSPAKVSFSGIAIPLDDVQENPAAFVRQLERAKINPGYAQCLCRGAAAPLRLQIRRYGSLLHLAGWPEEGPMHDRQSCSFHKDPNDGTGETGKTLPGIVATAAGLRAKLDVALTQRTVGAVSKGPRQAGAPTTSRRSAPLLGFLQALWQIAGLNRWSGVDRARNWGVCNARVLAEVSDAVINGEPAEKVLHVMRRFQEPDRAAINAEFDAFLALVGQRDGANHRGLVVGEIAEIGVTPYGRSITLRQSAKRYYCNGELIALAEKRYSHAMRALGDRDARVVAMLVIERTPKGHHVVVDLAAMLCSSTYITCDSIHEVAMANRLVAEGRAFDKPIRLDEGTDMLPDFVLTDTVEPTHIEVYGMNGVAEYETRKREKQRLRIARGIGAVEWDIDRFQIADVHFPPIARRSTRP</sequence>
<accession>A0A4Q2A7A9</accession>
<evidence type="ECO:0000313" key="1">
    <source>
        <dbReference type="EMBL" id="RXV64490.1"/>
    </source>
</evidence>
<dbReference type="OrthoDB" id="8952417at2"/>
<dbReference type="RefSeq" id="WP_129518587.1">
    <property type="nucleotide sequence ID" value="NZ_QWEX01000004.1"/>
</dbReference>
<dbReference type="InterPro" id="IPR009553">
    <property type="entry name" value="DUF1173"/>
</dbReference>
<dbReference type="EMBL" id="QWEX01000004">
    <property type="protein sequence ID" value="RXV64490.1"/>
    <property type="molecule type" value="Genomic_DNA"/>
</dbReference>
<name>A0A4Q2A7A9_9BURK</name>
<dbReference type="Pfam" id="PF06666">
    <property type="entry name" value="DUF1173"/>
    <property type="match status" value="1"/>
</dbReference>
<protein>
    <submittedName>
        <fullName evidence="1">DUF1173 family protein</fullName>
    </submittedName>
</protein>
<proteinExistence type="predicted"/>